<dbReference type="GO" id="GO:0005737">
    <property type="term" value="C:cytoplasm"/>
    <property type="evidence" value="ECO:0007669"/>
    <property type="project" value="UniProtKB-SubCell"/>
</dbReference>
<dbReference type="PANTHER" id="PTHR23359">
    <property type="entry name" value="NUCLEOTIDE KINASE"/>
    <property type="match status" value="1"/>
</dbReference>
<evidence type="ECO:0000256" key="6">
    <source>
        <dbReference type="RuleBase" id="RU003331"/>
    </source>
</evidence>
<protein>
    <recommendedName>
        <fullName evidence="6">Adenylate kinase</fullName>
        <ecNumber evidence="6">2.7.4.3</ecNumber>
    </recommendedName>
</protein>
<dbReference type="AlphaFoldDB" id="A0A832GPQ1"/>
<comment type="caution">
    <text evidence="7">The sequence shown here is derived from an EMBL/GenBank/DDBJ whole genome shotgun (WGS) entry which is preliminary data.</text>
</comment>
<dbReference type="PRINTS" id="PR00094">
    <property type="entry name" value="ADENYLTKNASE"/>
</dbReference>
<keyword evidence="6" id="KW-0067">ATP-binding</keyword>
<keyword evidence="2" id="KW-0545">Nucleotide biosynthesis</keyword>
<keyword evidence="1 5" id="KW-0808">Transferase</keyword>
<dbReference type="SUPFAM" id="SSF52540">
    <property type="entry name" value="P-loop containing nucleoside triphosphate hydrolases"/>
    <property type="match status" value="1"/>
</dbReference>
<proteinExistence type="inferred from homology"/>
<dbReference type="EMBL" id="DSZU01000130">
    <property type="protein sequence ID" value="HGV55834.1"/>
    <property type="molecule type" value="Genomic_DNA"/>
</dbReference>
<comment type="similarity">
    <text evidence="5">Belongs to the adenylate kinase family.</text>
</comment>
<dbReference type="EC" id="2.7.4.3" evidence="6"/>
<gene>
    <name evidence="7" type="ORF">ENT73_07145</name>
</gene>
<comment type="subcellular location">
    <subcellularLocation>
        <location evidence="6">Cytoplasm</location>
    </subcellularLocation>
</comment>
<keyword evidence="3 6" id="KW-0547">Nucleotide-binding</keyword>
<evidence type="ECO:0000256" key="1">
    <source>
        <dbReference type="ARBA" id="ARBA00022679"/>
    </source>
</evidence>
<evidence type="ECO:0000256" key="2">
    <source>
        <dbReference type="ARBA" id="ARBA00022727"/>
    </source>
</evidence>
<evidence type="ECO:0000256" key="4">
    <source>
        <dbReference type="ARBA" id="ARBA00022777"/>
    </source>
</evidence>
<dbReference type="InterPro" id="IPR000850">
    <property type="entry name" value="Adenylat/UMP-CMP_kin"/>
</dbReference>
<evidence type="ECO:0000256" key="3">
    <source>
        <dbReference type="ARBA" id="ARBA00022741"/>
    </source>
</evidence>
<comment type="catalytic activity">
    <reaction evidence="6">
        <text>AMP + ATP = 2 ADP</text>
        <dbReference type="Rhea" id="RHEA:12973"/>
        <dbReference type="ChEBI" id="CHEBI:30616"/>
        <dbReference type="ChEBI" id="CHEBI:456215"/>
        <dbReference type="ChEBI" id="CHEBI:456216"/>
        <dbReference type="EC" id="2.7.4.3"/>
    </reaction>
</comment>
<evidence type="ECO:0000256" key="5">
    <source>
        <dbReference type="RuleBase" id="RU003330"/>
    </source>
</evidence>
<comment type="subunit">
    <text evidence="6">Monomer.</text>
</comment>
<evidence type="ECO:0000313" key="7">
    <source>
        <dbReference type="EMBL" id="HGV55834.1"/>
    </source>
</evidence>
<organism evidence="7">
    <name type="scientific">Caldimicrobium thiodismutans</name>
    <dbReference type="NCBI Taxonomy" id="1653476"/>
    <lineage>
        <taxon>Bacteria</taxon>
        <taxon>Pseudomonadati</taxon>
        <taxon>Thermodesulfobacteriota</taxon>
        <taxon>Thermodesulfobacteria</taxon>
        <taxon>Thermodesulfobacteriales</taxon>
        <taxon>Thermodesulfobacteriaceae</taxon>
        <taxon>Caldimicrobium</taxon>
    </lineage>
</organism>
<dbReference type="Pfam" id="PF00406">
    <property type="entry name" value="ADK"/>
    <property type="match status" value="1"/>
</dbReference>
<dbReference type="GO" id="GO:0004017">
    <property type="term" value="F:AMP kinase activity"/>
    <property type="evidence" value="ECO:0007669"/>
    <property type="project" value="UniProtKB-EC"/>
</dbReference>
<keyword evidence="4 5" id="KW-0418">Kinase</keyword>
<dbReference type="InterPro" id="IPR027417">
    <property type="entry name" value="P-loop_NTPase"/>
</dbReference>
<reference evidence="7" key="1">
    <citation type="journal article" date="2020" name="mSystems">
        <title>Genome- and Community-Level Interaction Insights into Carbon Utilization and Element Cycling Functions of Hydrothermarchaeota in Hydrothermal Sediment.</title>
        <authorList>
            <person name="Zhou Z."/>
            <person name="Liu Y."/>
            <person name="Xu W."/>
            <person name="Pan J."/>
            <person name="Luo Z.H."/>
            <person name="Li M."/>
        </authorList>
    </citation>
    <scope>NUCLEOTIDE SEQUENCE [LARGE SCALE GENOMIC DNA]</scope>
    <source>
        <strain evidence="7">SpSt-605</strain>
    </source>
</reference>
<dbReference type="GO" id="GO:0005524">
    <property type="term" value="F:ATP binding"/>
    <property type="evidence" value="ECO:0007669"/>
    <property type="project" value="UniProtKB-KW"/>
</dbReference>
<accession>A0A832GPQ1</accession>
<sequence length="202" mass="23344">MVQIHALLLIGPTGAGKTPLGEEMEKRGILGKKAHHFDFGENLRKAAKNLLPLNHQERLLIQHILLEGRLLKPEEFFLAKNILSSFLEQRNFKPDHLLILNGLPRNIYQATALTSLIEISYLVFLEVDLQTLKIRLKKDPAGDRKGREDDHEAYLAKKLDWFQRETLPLIDFYEKRNTKIITIKVNEEDTGQTLYKKLITLI</sequence>
<dbReference type="Gene3D" id="3.40.50.300">
    <property type="entry name" value="P-loop containing nucleotide triphosphate hydrolases"/>
    <property type="match status" value="1"/>
</dbReference>
<name>A0A832GPQ1_9BACT</name>